<organism evidence="1 2">
    <name type="scientific">Pseudomonas syringae pv. atrofaciens</name>
    <dbReference type="NCBI Taxonomy" id="192087"/>
    <lineage>
        <taxon>Bacteria</taxon>
        <taxon>Pseudomonadati</taxon>
        <taxon>Pseudomonadota</taxon>
        <taxon>Gammaproteobacteria</taxon>
        <taxon>Pseudomonadales</taxon>
        <taxon>Pseudomonadaceae</taxon>
        <taxon>Pseudomonas</taxon>
        <taxon>Pseudomonas syringae</taxon>
    </lineage>
</organism>
<evidence type="ECO:0000313" key="1">
    <source>
        <dbReference type="EMBL" id="AVX25904.1"/>
    </source>
</evidence>
<dbReference type="RefSeq" id="WP_003422698.1">
    <property type="nucleotide sequence ID" value="NZ_CP028490.1"/>
</dbReference>
<gene>
    <name evidence="1" type="ORF">DA456_22300</name>
</gene>
<proteinExistence type="predicted"/>
<dbReference type="Proteomes" id="UP000240475">
    <property type="component" value="Chromosome"/>
</dbReference>
<name>A0A0P9GM96_PSESX</name>
<sequence length="96" mass="10907">MKNLSLRIAERVIKNEDPGSSLAHRAVVVIHKKDIQEAIQRGYSLLSIWTTLRDEGVVNFGYQAFSRHTRSIIKPLFGDTELNNERCSSEHTQPTS</sequence>
<protein>
    <submittedName>
        <fullName evidence="1">Conjugal transfer protein TraK</fullName>
    </submittedName>
</protein>
<dbReference type="Pfam" id="PF17273">
    <property type="entry name" value="DUF5338"/>
    <property type="match status" value="1"/>
</dbReference>
<accession>A0A0P9GM96</accession>
<evidence type="ECO:0000313" key="2">
    <source>
        <dbReference type="Proteomes" id="UP000240475"/>
    </source>
</evidence>
<dbReference type="InterPro" id="IPR035225">
    <property type="entry name" value="DUF5338"/>
</dbReference>
<reference evidence="1 2" key="1">
    <citation type="submission" date="2018-04" db="EMBL/GenBank/DDBJ databases">
        <authorList>
            <person name="Cha J.-S."/>
        </authorList>
    </citation>
    <scope>NUCLEOTIDE SEQUENCE [LARGE SCALE GENOMIC DNA]</scope>
    <source>
        <strain evidence="1 2">LMG5095</strain>
    </source>
</reference>
<dbReference type="EMBL" id="CP028490">
    <property type="protein sequence ID" value="AVX25904.1"/>
    <property type="molecule type" value="Genomic_DNA"/>
</dbReference>
<dbReference type="AlphaFoldDB" id="A0A0P9GM96"/>